<reference evidence="2" key="1">
    <citation type="journal article" date="2023" name="bioRxiv">
        <title>Improved chromosome-level genome assembly for marigold (Tagetes erecta).</title>
        <authorList>
            <person name="Jiang F."/>
            <person name="Yuan L."/>
            <person name="Wang S."/>
            <person name="Wang H."/>
            <person name="Xu D."/>
            <person name="Wang A."/>
            <person name="Fan W."/>
        </authorList>
    </citation>
    <scope>NUCLEOTIDE SEQUENCE</scope>
    <source>
        <strain evidence="2">WSJ</strain>
        <tissue evidence="2">Leaf</tissue>
    </source>
</reference>
<sequence length="96" mass="11035">MIKYPIQLSSGGRTNTIISEKGARNAEKLPINFQMVSQIFMAPQHGKNKGINFLPLLNLKHIICTRKYCIWVHFISFHIFIPLLSAPFRTVVLNRI</sequence>
<keyword evidence="1" id="KW-1133">Transmembrane helix</keyword>
<comment type="caution">
    <text evidence="2">The sequence shown here is derived from an EMBL/GenBank/DDBJ whole genome shotgun (WGS) entry which is preliminary data.</text>
</comment>
<dbReference type="Proteomes" id="UP001229421">
    <property type="component" value="Unassembled WGS sequence"/>
</dbReference>
<evidence type="ECO:0000313" key="2">
    <source>
        <dbReference type="EMBL" id="KAK1426257.1"/>
    </source>
</evidence>
<organism evidence="2 3">
    <name type="scientific">Tagetes erecta</name>
    <name type="common">African marigold</name>
    <dbReference type="NCBI Taxonomy" id="13708"/>
    <lineage>
        <taxon>Eukaryota</taxon>
        <taxon>Viridiplantae</taxon>
        <taxon>Streptophyta</taxon>
        <taxon>Embryophyta</taxon>
        <taxon>Tracheophyta</taxon>
        <taxon>Spermatophyta</taxon>
        <taxon>Magnoliopsida</taxon>
        <taxon>eudicotyledons</taxon>
        <taxon>Gunneridae</taxon>
        <taxon>Pentapetalae</taxon>
        <taxon>asterids</taxon>
        <taxon>campanulids</taxon>
        <taxon>Asterales</taxon>
        <taxon>Asteraceae</taxon>
        <taxon>Asteroideae</taxon>
        <taxon>Heliantheae alliance</taxon>
        <taxon>Tageteae</taxon>
        <taxon>Tagetes</taxon>
    </lineage>
</organism>
<keyword evidence="3" id="KW-1185">Reference proteome</keyword>
<accession>A0AAD8NZ20</accession>
<keyword evidence="1" id="KW-0812">Transmembrane</keyword>
<dbReference type="AlphaFoldDB" id="A0AAD8NZ20"/>
<gene>
    <name evidence="2" type="ORF">QVD17_14927</name>
</gene>
<keyword evidence="1" id="KW-0472">Membrane</keyword>
<proteinExistence type="predicted"/>
<dbReference type="EMBL" id="JAUHHV010000004">
    <property type="protein sequence ID" value="KAK1426257.1"/>
    <property type="molecule type" value="Genomic_DNA"/>
</dbReference>
<name>A0AAD8NZ20_TARER</name>
<protein>
    <submittedName>
        <fullName evidence="2">Uncharacterized protein</fullName>
    </submittedName>
</protein>
<evidence type="ECO:0000313" key="3">
    <source>
        <dbReference type="Proteomes" id="UP001229421"/>
    </source>
</evidence>
<evidence type="ECO:0000256" key="1">
    <source>
        <dbReference type="SAM" id="Phobius"/>
    </source>
</evidence>
<feature type="transmembrane region" description="Helical" evidence="1">
    <location>
        <begin position="68"/>
        <end position="88"/>
    </location>
</feature>